<name>A0AAN6Z133_9PEZI</name>
<keyword evidence="3" id="KW-1185">Reference proteome</keyword>
<feature type="region of interest" description="Disordered" evidence="1">
    <location>
        <begin position="109"/>
        <end position="174"/>
    </location>
</feature>
<evidence type="ECO:0000313" key="2">
    <source>
        <dbReference type="EMBL" id="KAK4121640.1"/>
    </source>
</evidence>
<protein>
    <submittedName>
        <fullName evidence="2">Uncharacterized protein</fullName>
    </submittedName>
</protein>
<sequence>MSDLNAGPPLVPGTGWNRLDIATVQSAIRTLRMSRDQIAELQGYIKRLLDEEKDVERRRPLELVIIRRYQHEWELWGNEALDKTRAAIRVCVTALRLGIFLTQALRAPLSSDGSASTPQTRGSSRAISRAGKDSPDPPSAGSAVTTRSLVGGSGSNTNKPLPSTPSTARDAQTQTEDLGDQANFQGTCIRHSRGFYHEVLEIKEIPRGNPKVVLNENCRFPGIIPVLESAEDDNTTDSSMLGQARTSAPPPQSRRLPRNKEPCLPPRPTVSHQRRPTLTACKPSSFPPAAVDLPRHPVLRRALSRLPPMPTQSKHSKANQTRTRPTTNPSDNLNTTFTLNRSRATRKRSTSTPSTPVPSPLRNSMSSSTSPSPRPRPGSSPLQTPSHVHTPPNMAGTSPPTPYTSAFPPTASSDAPPHSQVPSPPQPNYILPAAGISSPTEAALDIRFDCQAQTQLRSPRSMKYMTASRRA</sequence>
<dbReference type="AlphaFoldDB" id="A0AAN6Z133"/>
<feature type="region of interest" description="Disordered" evidence="1">
    <location>
        <begin position="229"/>
        <end position="433"/>
    </location>
</feature>
<feature type="compositionally biased region" description="Polar residues" evidence="1">
    <location>
        <begin position="155"/>
        <end position="174"/>
    </location>
</feature>
<reference evidence="2" key="1">
    <citation type="journal article" date="2023" name="Mol. Phylogenet. Evol.">
        <title>Genome-scale phylogeny and comparative genomics of the fungal order Sordariales.</title>
        <authorList>
            <person name="Hensen N."/>
            <person name="Bonometti L."/>
            <person name="Westerberg I."/>
            <person name="Brannstrom I.O."/>
            <person name="Guillou S."/>
            <person name="Cros-Aarteil S."/>
            <person name="Calhoun S."/>
            <person name="Haridas S."/>
            <person name="Kuo A."/>
            <person name="Mondo S."/>
            <person name="Pangilinan J."/>
            <person name="Riley R."/>
            <person name="LaButti K."/>
            <person name="Andreopoulos B."/>
            <person name="Lipzen A."/>
            <person name="Chen C."/>
            <person name="Yan M."/>
            <person name="Daum C."/>
            <person name="Ng V."/>
            <person name="Clum A."/>
            <person name="Steindorff A."/>
            <person name="Ohm R.A."/>
            <person name="Martin F."/>
            <person name="Silar P."/>
            <person name="Natvig D.O."/>
            <person name="Lalanne C."/>
            <person name="Gautier V."/>
            <person name="Ament-Velasquez S.L."/>
            <person name="Kruys A."/>
            <person name="Hutchinson M.I."/>
            <person name="Powell A.J."/>
            <person name="Barry K."/>
            <person name="Miller A.N."/>
            <person name="Grigoriev I.V."/>
            <person name="Debuchy R."/>
            <person name="Gladieux P."/>
            <person name="Hiltunen Thoren M."/>
            <person name="Johannesson H."/>
        </authorList>
    </citation>
    <scope>NUCLEOTIDE SEQUENCE</scope>
    <source>
        <strain evidence="2">CBS 731.68</strain>
    </source>
</reference>
<dbReference type="RefSeq" id="XP_062645411.1">
    <property type="nucleotide sequence ID" value="XM_062785790.1"/>
</dbReference>
<feature type="compositionally biased region" description="Polar residues" evidence="1">
    <location>
        <begin position="111"/>
        <end position="126"/>
    </location>
</feature>
<organism evidence="2 3">
    <name type="scientific">Parathielavia appendiculata</name>
    <dbReference type="NCBI Taxonomy" id="2587402"/>
    <lineage>
        <taxon>Eukaryota</taxon>
        <taxon>Fungi</taxon>
        <taxon>Dikarya</taxon>
        <taxon>Ascomycota</taxon>
        <taxon>Pezizomycotina</taxon>
        <taxon>Sordariomycetes</taxon>
        <taxon>Sordariomycetidae</taxon>
        <taxon>Sordariales</taxon>
        <taxon>Chaetomiaceae</taxon>
        <taxon>Parathielavia</taxon>
    </lineage>
</organism>
<evidence type="ECO:0000313" key="3">
    <source>
        <dbReference type="Proteomes" id="UP001302602"/>
    </source>
</evidence>
<dbReference type="Proteomes" id="UP001302602">
    <property type="component" value="Unassembled WGS sequence"/>
</dbReference>
<comment type="caution">
    <text evidence="2">The sequence shown here is derived from an EMBL/GenBank/DDBJ whole genome shotgun (WGS) entry which is preliminary data.</text>
</comment>
<feature type="compositionally biased region" description="Low complexity" evidence="1">
    <location>
        <begin position="350"/>
        <end position="371"/>
    </location>
</feature>
<feature type="compositionally biased region" description="Polar residues" evidence="1">
    <location>
        <begin position="318"/>
        <end position="340"/>
    </location>
</feature>
<proteinExistence type="predicted"/>
<gene>
    <name evidence="2" type="ORF">N657DRAFT_113172</name>
</gene>
<dbReference type="EMBL" id="MU853233">
    <property type="protein sequence ID" value="KAK4121640.1"/>
    <property type="molecule type" value="Genomic_DNA"/>
</dbReference>
<accession>A0AAN6Z133</accession>
<reference evidence="2" key="2">
    <citation type="submission" date="2023-05" db="EMBL/GenBank/DDBJ databases">
        <authorList>
            <consortium name="Lawrence Berkeley National Laboratory"/>
            <person name="Steindorff A."/>
            <person name="Hensen N."/>
            <person name="Bonometti L."/>
            <person name="Westerberg I."/>
            <person name="Brannstrom I.O."/>
            <person name="Guillou S."/>
            <person name="Cros-Aarteil S."/>
            <person name="Calhoun S."/>
            <person name="Haridas S."/>
            <person name="Kuo A."/>
            <person name="Mondo S."/>
            <person name="Pangilinan J."/>
            <person name="Riley R."/>
            <person name="Labutti K."/>
            <person name="Andreopoulos B."/>
            <person name="Lipzen A."/>
            <person name="Chen C."/>
            <person name="Yanf M."/>
            <person name="Daum C."/>
            <person name="Ng V."/>
            <person name="Clum A."/>
            <person name="Ohm R."/>
            <person name="Martin F."/>
            <person name="Silar P."/>
            <person name="Natvig D."/>
            <person name="Lalanne C."/>
            <person name="Gautier V."/>
            <person name="Ament-Velasquez S.L."/>
            <person name="Kruys A."/>
            <person name="Hutchinson M.I."/>
            <person name="Powell A.J."/>
            <person name="Barry K."/>
            <person name="Miller A.N."/>
            <person name="Grigoriev I.V."/>
            <person name="Debuchy R."/>
            <person name="Gladieux P."/>
            <person name="Thoren M.H."/>
            <person name="Johannesson H."/>
        </authorList>
    </citation>
    <scope>NUCLEOTIDE SEQUENCE</scope>
    <source>
        <strain evidence="2">CBS 731.68</strain>
    </source>
</reference>
<dbReference type="GeneID" id="87822556"/>
<evidence type="ECO:0000256" key="1">
    <source>
        <dbReference type="SAM" id="MobiDB-lite"/>
    </source>
</evidence>
<feature type="compositionally biased region" description="Polar residues" evidence="1">
    <location>
        <begin position="236"/>
        <end position="246"/>
    </location>
</feature>